<evidence type="ECO:0000259" key="4">
    <source>
        <dbReference type="Pfam" id="PF07687"/>
    </source>
</evidence>
<accession>A0A3N4NTN4</accession>
<comment type="caution">
    <text evidence="5">The sequence shown here is derived from an EMBL/GenBank/DDBJ whole genome shotgun (WGS) entry which is preliminary data.</text>
</comment>
<dbReference type="OrthoDB" id="9761532at2"/>
<dbReference type="Pfam" id="PF01546">
    <property type="entry name" value="Peptidase_M20"/>
    <property type="match status" value="1"/>
</dbReference>
<reference evidence="5 6" key="1">
    <citation type="submission" date="2018-11" db="EMBL/GenBank/DDBJ databases">
        <title>Aureibaculum marinum gen. nov., sp. nov., a member of the family Flavobacteriaceae isolated from the Bohai Sea.</title>
        <authorList>
            <person name="Ji X."/>
        </authorList>
    </citation>
    <scope>NUCLEOTIDE SEQUENCE [LARGE SCALE GENOMIC DNA]</scope>
    <source>
        <strain evidence="5 6">BH-SD17</strain>
    </source>
</reference>
<dbReference type="SUPFAM" id="SSF53187">
    <property type="entry name" value="Zn-dependent exopeptidases"/>
    <property type="match status" value="1"/>
</dbReference>
<evidence type="ECO:0000256" key="2">
    <source>
        <dbReference type="ARBA" id="ARBA00022723"/>
    </source>
</evidence>
<evidence type="ECO:0000256" key="3">
    <source>
        <dbReference type="ARBA" id="ARBA00022801"/>
    </source>
</evidence>
<dbReference type="Gene3D" id="3.40.630.10">
    <property type="entry name" value="Zn peptidases"/>
    <property type="match status" value="1"/>
</dbReference>
<proteinExistence type="predicted"/>
<dbReference type="RefSeq" id="WP_123897420.1">
    <property type="nucleotide sequence ID" value="NZ_RPFJ01000009.1"/>
</dbReference>
<organism evidence="5 6">
    <name type="scientific">Aureibaculum marinum</name>
    <dbReference type="NCBI Taxonomy" id="2487930"/>
    <lineage>
        <taxon>Bacteria</taxon>
        <taxon>Pseudomonadati</taxon>
        <taxon>Bacteroidota</taxon>
        <taxon>Flavobacteriia</taxon>
        <taxon>Flavobacteriales</taxon>
        <taxon>Flavobacteriaceae</taxon>
        <taxon>Aureibaculum</taxon>
    </lineage>
</organism>
<dbReference type="PANTHER" id="PTHR43270:SF12">
    <property type="entry name" value="SUCCINYL-DIAMINOPIMELATE DESUCCINYLASE"/>
    <property type="match status" value="1"/>
</dbReference>
<feature type="domain" description="Peptidase M20 dimerisation" evidence="4">
    <location>
        <begin position="199"/>
        <end position="358"/>
    </location>
</feature>
<name>A0A3N4NTN4_9FLAO</name>
<keyword evidence="1" id="KW-0645">Protease</keyword>
<dbReference type="GO" id="GO:0008233">
    <property type="term" value="F:peptidase activity"/>
    <property type="evidence" value="ECO:0007669"/>
    <property type="project" value="UniProtKB-KW"/>
</dbReference>
<dbReference type="FunFam" id="3.30.70.360:FF:000016">
    <property type="entry name" value="Peptidase family M20/M25/M40"/>
    <property type="match status" value="1"/>
</dbReference>
<dbReference type="AlphaFoldDB" id="A0A3N4NTN4"/>
<evidence type="ECO:0000313" key="6">
    <source>
        <dbReference type="Proteomes" id="UP000270856"/>
    </source>
</evidence>
<dbReference type="GO" id="GO:0046872">
    <property type="term" value="F:metal ion binding"/>
    <property type="evidence" value="ECO:0007669"/>
    <property type="project" value="UniProtKB-KW"/>
</dbReference>
<dbReference type="NCBIfam" id="NF005914">
    <property type="entry name" value="PRK07907.1"/>
    <property type="match status" value="1"/>
</dbReference>
<sequence>MDNLKPYVQQHKDRFINELIEILKIPSISADSAFNQDVIDMAEAVKNALEKAGCDSVEICETPGYPIVYGEKIIDKNLPTVLVYGHYDVQPPDPLNLWDSPPFEPVIKKTDIHPEGAIFARGACDDKGQMYMHVKALEYMTSSNNLPCNVKFMIEGEEEVGSESLAWFVKQNQDKLANDVILISDTGMISNQQPSITTGLRGLSYVEVEVTGANRDLHSGLYGGAVANPINVLSKMIASLHDENNHITIPGFYDKVEELSIEERAEMAKAPFSLEQYKKELDIDAVYGEKGYTTNERNSIRPTLDVNGIWGGYTGEGAKTVIASKAFAKISMRLVPHQNWEEITELFKNHFESIAPEGVRVSVKPHHGGQGYVTPIDSIGYKAAAKAYKDSFGTAPIPQRSGGSIPIVALFEQELKSKTILMGFGLDTDAIHSPNEHFGVFNYLKGIETIPLFYKYYVELKS</sequence>
<evidence type="ECO:0000256" key="1">
    <source>
        <dbReference type="ARBA" id="ARBA00022670"/>
    </source>
</evidence>
<dbReference type="InterPro" id="IPR002933">
    <property type="entry name" value="Peptidase_M20"/>
</dbReference>
<dbReference type="Gene3D" id="3.30.70.360">
    <property type="match status" value="1"/>
</dbReference>
<dbReference type="NCBIfam" id="NF006053">
    <property type="entry name" value="PRK08201.1"/>
    <property type="match status" value="1"/>
</dbReference>
<dbReference type="EMBL" id="RPFJ01000009">
    <property type="protein sequence ID" value="RPD97698.1"/>
    <property type="molecule type" value="Genomic_DNA"/>
</dbReference>
<dbReference type="InterPro" id="IPR011650">
    <property type="entry name" value="Peptidase_M20_dimer"/>
</dbReference>
<keyword evidence="6" id="KW-1185">Reference proteome</keyword>
<keyword evidence="2" id="KW-0479">Metal-binding</keyword>
<gene>
    <name evidence="5" type="ORF">EGM88_07860</name>
</gene>
<dbReference type="SUPFAM" id="SSF55031">
    <property type="entry name" value="Bacterial exopeptidase dimerisation domain"/>
    <property type="match status" value="1"/>
</dbReference>
<evidence type="ECO:0000313" key="5">
    <source>
        <dbReference type="EMBL" id="RPD97698.1"/>
    </source>
</evidence>
<dbReference type="GO" id="GO:0006508">
    <property type="term" value="P:proteolysis"/>
    <property type="evidence" value="ECO:0007669"/>
    <property type="project" value="UniProtKB-KW"/>
</dbReference>
<dbReference type="InterPro" id="IPR051458">
    <property type="entry name" value="Cyt/Met_Dipeptidase"/>
</dbReference>
<dbReference type="InterPro" id="IPR036264">
    <property type="entry name" value="Bact_exopeptidase_dim_dom"/>
</dbReference>
<dbReference type="Proteomes" id="UP000270856">
    <property type="component" value="Unassembled WGS sequence"/>
</dbReference>
<dbReference type="PANTHER" id="PTHR43270">
    <property type="entry name" value="BETA-ALA-HIS DIPEPTIDASE"/>
    <property type="match status" value="1"/>
</dbReference>
<protein>
    <submittedName>
        <fullName evidence="5">Dipeptidase</fullName>
    </submittedName>
</protein>
<dbReference type="NCBIfam" id="NF006579">
    <property type="entry name" value="PRK09104.1"/>
    <property type="match status" value="1"/>
</dbReference>
<keyword evidence="3" id="KW-0378">Hydrolase</keyword>
<dbReference type="Pfam" id="PF07687">
    <property type="entry name" value="M20_dimer"/>
    <property type="match status" value="1"/>
</dbReference>